<feature type="coiled-coil region" evidence="1">
    <location>
        <begin position="32"/>
        <end position="66"/>
    </location>
</feature>
<evidence type="ECO:0000256" key="2">
    <source>
        <dbReference type="SAM" id="Phobius"/>
    </source>
</evidence>
<dbReference type="KEGG" id="dps:DP2679"/>
<gene>
    <name evidence="3" type="ordered locus">DP2679</name>
</gene>
<evidence type="ECO:0000313" key="4">
    <source>
        <dbReference type="Proteomes" id="UP000000602"/>
    </source>
</evidence>
<protein>
    <recommendedName>
        <fullName evidence="5">DUF2802 domain-containing protein</fullName>
    </recommendedName>
</protein>
<name>Q6AJS2_DESPS</name>
<reference evidence="4" key="1">
    <citation type="journal article" date="2004" name="Environ. Microbiol.">
        <title>The genome of Desulfotalea psychrophila, a sulfate-reducing bacterium from permanently cold Arctic sediments.</title>
        <authorList>
            <person name="Rabus R."/>
            <person name="Ruepp A."/>
            <person name="Frickey T."/>
            <person name="Rattei T."/>
            <person name="Fartmann B."/>
            <person name="Stark M."/>
            <person name="Bauer M."/>
            <person name="Zibat A."/>
            <person name="Lombardot T."/>
            <person name="Becker I."/>
            <person name="Amann J."/>
            <person name="Gellner K."/>
            <person name="Teeling H."/>
            <person name="Leuschner W.D."/>
            <person name="Gloeckner F.-O."/>
            <person name="Lupas A.N."/>
            <person name="Amann R."/>
            <person name="Klenk H.-P."/>
        </authorList>
    </citation>
    <scope>NUCLEOTIDE SEQUENCE [LARGE SCALE GENOMIC DNA]</scope>
    <source>
        <strain evidence="4">DSM 12343 / LSv54</strain>
    </source>
</reference>
<dbReference type="STRING" id="177439.DP2679"/>
<organism evidence="3 4">
    <name type="scientific">Desulfotalea psychrophila (strain LSv54 / DSM 12343)</name>
    <dbReference type="NCBI Taxonomy" id="177439"/>
    <lineage>
        <taxon>Bacteria</taxon>
        <taxon>Pseudomonadati</taxon>
        <taxon>Thermodesulfobacteriota</taxon>
        <taxon>Desulfobulbia</taxon>
        <taxon>Desulfobulbales</taxon>
        <taxon>Desulfocapsaceae</taxon>
        <taxon>Desulfotalea</taxon>
    </lineage>
</organism>
<keyword evidence="2" id="KW-0812">Transmembrane</keyword>
<evidence type="ECO:0000256" key="1">
    <source>
        <dbReference type="SAM" id="Coils"/>
    </source>
</evidence>
<dbReference type="AlphaFoldDB" id="Q6AJS2"/>
<dbReference type="HOGENOM" id="CLU_1774410_0_0_7"/>
<keyword evidence="2" id="KW-0472">Membrane</keyword>
<proteinExistence type="predicted"/>
<dbReference type="EMBL" id="CR522870">
    <property type="protein sequence ID" value="CAG37408.1"/>
    <property type="molecule type" value="Genomic_DNA"/>
</dbReference>
<evidence type="ECO:0000313" key="3">
    <source>
        <dbReference type="EMBL" id="CAG37408.1"/>
    </source>
</evidence>
<evidence type="ECO:0008006" key="5">
    <source>
        <dbReference type="Google" id="ProtNLM"/>
    </source>
</evidence>
<accession>Q6AJS2</accession>
<sequence>MTPMQSYFLLLASSVILCIFSIIWLMRTKKSKINLVSQLAKTQHDLEEIQQQHNNTKEQLEELSSFQKNMTEAKLTTRLQAPRVQAQEKKNSHIPEKYQYIDSLNKKGMPPEEIASLLSISLAEAQQLVALTKIANKRAITSKEKI</sequence>
<keyword evidence="1" id="KW-0175">Coiled coil</keyword>
<dbReference type="Proteomes" id="UP000000602">
    <property type="component" value="Chromosome"/>
</dbReference>
<feature type="transmembrane region" description="Helical" evidence="2">
    <location>
        <begin position="6"/>
        <end position="26"/>
    </location>
</feature>
<keyword evidence="2" id="KW-1133">Transmembrane helix</keyword>
<keyword evidence="4" id="KW-1185">Reference proteome</keyword>